<dbReference type="OrthoDB" id="281424at2"/>
<dbReference type="AlphaFoldDB" id="A0A517YBW0"/>
<reference evidence="1 2" key="1">
    <citation type="submission" date="2019-02" db="EMBL/GenBank/DDBJ databases">
        <title>Deep-cultivation of Planctomycetes and their phenomic and genomic characterization uncovers novel biology.</title>
        <authorList>
            <person name="Wiegand S."/>
            <person name="Jogler M."/>
            <person name="Boedeker C."/>
            <person name="Pinto D."/>
            <person name="Vollmers J."/>
            <person name="Rivas-Marin E."/>
            <person name="Kohn T."/>
            <person name="Peeters S.H."/>
            <person name="Heuer A."/>
            <person name="Rast P."/>
            <person name="Oberbeckmann S."/>
            <person name="Bunk B."/>
            <person name="Jeske O."/>
            <person name="Meyerdierks A."/>
            <person name="Storesund J.E."/>
            <person name="Kallscheuer N."/>
            <person name="Luecker S."/>
            <person name="Lage O.M."/>
            <person name="Pohl T."/>
            <person name="Merkel B.J."/>
            <person name="Hornburger P."/>
            <person name="Mueller R.-W."/>
            <person name="Bruemmer F."/>
            <person name="Labrenz M."/>
            <person name="Spormann A.M."/>
            <person name="Op den Camp H."/>
            <person name="Overmann J."/>
            <person name="Amann R."/>
            <person name="Jetten M.S.M."/>
            <person name="Mascher T."/>
            <person name="Medema M.H."/>
            <person name="Devos D.P."/>
            <person name="Kaster A.-K."/>
            <person name="Ovreas L."/>
            <person name="Rohde M."/>
            <person name="Galperin M.Y."/>
            <person name="Jogler C."/>
        </authorList>
    </citation>
    <scope>NUCLEOTIDE SEQUENCE [LARGE SCALE GENOMIC DNA]</scope>
    <source>
        <strain evidence="1 2">ETA_A8</strain>
    </source>
</reference>
<proteinExistence type="predicted"/>
<dbReference type="RefSeq" id="WP_145088763.1">
    <property type="nucleotide sequence ID" value="NZ_CP036274.1"/>
</dbReference>
<dbReference type="EMBL" id="CP036274">
    <property type="protein sequence ID" value="QDU27701.1"/>
    <property type="molecule type" value="Genomic_DNA"/>
</dbReference>
<accession>A0A517YBW0</accession>
<gene>
    <name evidence="1" type="ORF">ETAA8_27900</name>
</gene>
<dbReference type="KEGG" id="aagg:ETAA8_27900"/>
<protein>
    <submittedName>
        <fullName evidence="1">Uncharacterized protein</fullName>
    </submittedName>
</protein>
<organism evidence="1 2">
    <name type="scientific">Anatilimnocola aggregata</name>
    <dbReference type="NCBI Taxonomy" id="2528021"/>
    <lineage>
        <taxon>Bacteria</taxon>
        <taxon>Pseudomonadati</taxon>
        <taxon>Planctomycetota</taxon>
        <taxon>Planctomycetia</taxon>
        <taxon>Pirellulales</taxon>
        <taxon>Pirellulaceae</taxon>
        <taxon>Anatilimnocola</taxon>
    </lineage>
</organism>
<evidence type="ECO:0000313" key="2">
    <source>
        <dbReference type="Proteomes" id="UP000315017"/>
    </source>
</evidence>
<keyword evidence="2" id="KW-1185">Reference proteome</keyword>
<name>A0A517YBW0_9BACT</name>
<evidence type="ECO:0000313" key="1">
    <source>
        <dbReference type="EMBL" id="QDU27701.1"/>
    </source>
</evidence>
<dbReference type="Proteomes" id="UP000315017">
    <property type="component" value="Chromosome"/>
</dbReference>
<sequence>MRKPNYNVQLLETAAEGDAFLPAKELLPWADPYIAALVGRLEAQDEEENETWDFDAEALDKDAEEAEDAAHYWLSDELAPEDDDWHLDRAPAVPPVYGGWPLLNDLPAESRHENV</sequence>